<evidence type="ECO:0000313" key="2">
    <source>
        <dbReference type="EMBL" id="EZQ10056.1"/>
    </source>
</evidence>
<proteinExistence type="predicted"/>
<dbReference type="STRING" id="1160895.CM19_04675"/>
<evidence type="ECO:0000259" key="1">
    <source>
        <dbReference type="Pfam" id="PF00149"/>
    </source>
</evidence>
<organism evidence="2 3">
    <name type="scientific">Candidatus Acidianus copahuensis</name>
    <dbReference type="NCBI Taxonomy" id="1160895"/>
    <lineage>
        <taxon>Archaea</taxon>
        <taxon>Thermoproteota</taxon>
        <taxon>Thermoprotei</taxon>
        <taxon>Sulfolobales</taxon>
        <taxon>Sulfolobaceae</taxon>
        <taxon>Acidianus</taxon>
    </lineage>
</organism>
<keyword evidence="3" id="KW-1185">Reference proteome</keyword>
<dbReference type="PANTHER" id="PTHR12849">
    <property type="entry name" value="RNA LARIAT DEBRANCHING ENZYME"/>
    <property type="match status" value="1"/>
</dbReference>
<dbReference type="GO" id="GO:0000398">
    <property type="term" value="P:mRNA splicing, via spliceosome"/>
    <property type="evidence" value="ECO:0007669"/>
    <property type="project" value="TreeGrafter"/>
</dbReference>
<dbReference type="GO" id="GO:0008419">
    <property type="term" value="F:RNA lariat debranching enzyme activity"/>
    <property type="evidence" value="ECO:0007669"/>
    <property type="project" value="TreeGrafter"/>
</dbReference>
<protein>
    <recommendedName>
        <fullName evidence="1">Calcineurin-like phosphoesterase domain-containing protein</fullName>
    </recommendedName>
</protein>
<feature type="domain" description="Calcineurin-like phosphoesterase" evidence="1">
    <location>
        <begin position="18"/>
        <end position="214"/>
    </location>
</feature>
<dbReference type="Pfam" id="PF00149">
    <property type="entry name" value="Metallophos"/>
    <property type="match status" value="1"/>
</dbReference>
<gene>
    <name evidence="2" type="ORF">CM19_04675</name>
</gene>
<accession>A0A031LQG2</accession>
<sequence>MDYNKEINKALRGKIKWLAVFGDIHGALDEMYKTVKNIEEAFSIEISAVLQVGDMGTFPDLSRLDKATMRFFRQDFSEAGVVDYIRGVKTSSHLTIFVRGNHEDFDFLKTRKNRFIDPDNMIFHLYGGPIVLGNVNIAGLGGIETRDSGRKHADNTWMYIDSRELSMIENKKVDILLTHDGPQGYSLSQNLSAGSETILQLIKDLKPRFHFFGHYSRPLPPTLIGKTISACLNLDEINGIEFYKVPNREATVGLVDVEEWKFYLLSKEFELIDLEIG</sequence>
<dbReference type="Proteomes" id="UP000024332">
    <property type="component" value="Unassembled WGS sequence"/>
</dbReference>
<comment type="caution">
    <text evidence="2">The sequence shown here is derived from an EMBL/GenBank/DDBJ whole genome shotgun (WGS) entry which is preliminary data.</text>
</comment>
<dbReference type="Gene3D" id="3.60.21.10">
    <property type="match status" value="1"/>
</dbReference>
<dbReference type="InterPro" id="IPR004843">
    <property type="entry name" value="Calcineurin-like_PHP"/>
</dbReference>
<dbReference type="SUPFAM" id="SSF56300">
    <property type="entry name" value="Metallo-dependent phosphatases"/>
    <property type="match status" value="1"/>
</dbReference>
<dbReference type="InterPro" id="IPR029052">
    <property type="entry name" value="Metallo-depent_PP-like"/>
</dbReference>
<name>A0A031LQG2_9CREN</name>
<dbReference type="RefSeq" id="WP_052349454.1">
    <property type="nucleotide sequence ID" value="NZ_JFZT01000035.1"/>
</dbReference>
<reference evidence="2 3" key="1">
    <citation type="submission" date="2014-03" db="EMBL/GenBank/DDBJ databases">
        <title>Draft genome sequence of the novel thermoacidophilic archaea Acidianus copahuensis ALE1 strain, isolated from Copahue volcanic area in Neuquen Argentina.</title>
        <authorList>
            <person name="Urbieta M.S."/>
            <person name="Rascovan N."/>
            <person name="Castro C."/>
            <person name="Revale S."/>
            <person name="Giaveno M.A."/>
            <person name="Vazquez M.P."/>
            <person name="Donati E.R."/>
        </authorList>
    </citation>
    <scope>NUCLEOTIDE SEQUENCE [LARGE SCALE GENOMIC DNA]</scope>
    <source>
        <strain evidence="2 3">ALE1</strain>
    </source>
</reference>
<dbReference type="EMBL" id="JFZT01000035">
    <property type="protein sequence ID" value="EZQ10056.1"/>
    <property type="molecule type" value="Genomic_DNA"/>
</dbReference>
<dbReference type="AlphaFoldDB" id="A0A031LQG2"/>
<evidence type="ECO:0000313" key="3">
    <source>
        <dbReference type="Proteomes" id="UP000024332"/>
    </source>
</evidence>
<dbReference type="PANTHER" id="PTHR12849:SF0">
    <property type="entry name" value="LARIAT DEBRANCHING ENZYME"/>
    <property type="match status" value="1"/>
</dbReference>